<dbReference type="PANTHER" id="PTHR21301:SF10">
    <property type="entry name" value="REVERSE TRANSCRIPTASE DOMAIN-CONTAINING PROTEIN"/>
    <property type="match status" value="1"/>
</dbReference>
<sequence>MEDLANFVPLKPYKFININPQSLPIVVDELITEAKQTKKFTCFCLDNLIEVEFIQESQSIITHIEISRNYSCLYKKIRELFLAIFDLSNTIQAWGNIYYNLVGYEHFFFYLQENFDKIQFVNIQEDFQIWYNETFPHNESCGQILHFIDIDGPLCSCAHRPFKSPIGNWSIWMAIAYTFDENLHKGNDNRYACLAITKLSMIIQEKWNRQQVVDYIREHHMGQKPTAPPPQGNIMNQRRRRGGVLGGYPLNYGPNLLNYGPNPLNYGPNPLNYGGNPLNSNYGGNNFNNFNYRGNRRFSRNYSNIPYQNTNIGFYPPRNYRRNIFYNRNYRPQPYYTRYGIVNQPIQPMAQQQRRFVRRTSARRISQNRRSGSRSNQRRSRSRQQRRRVPRQIRLNDFMPQELREPSPNLPNDFNLATTNTAITTASNLNNVPVDALPQRTIFASNVTQPFVVNNTNVNGQRQQQGYGSNQQRQQTTTTTSSFRRRNRRIRQRQYRQNQNIIENNRFAVLAENNLDNDDNVDLVSDVDENEPVLATNINRILAWIENNTSTATNNIIGKSGNHAYLMASIPIYDEWIRANYDIQVWENYLKMGTENKHWAKEIIQRTKKRDDIVNTQFVKKKINQLSAIVAQANATITDLKIQLHTYWSQIPVYKKGKEKEKEKEKGRATTDNATQTDSNIEVNASTPVTPKSPAVQLSIDTIHNKVDELEKLIFQYLKHCTQHVKKMHETRIQVAKIQMDEFKALEDFEQIATPSQWNIHLILKLKMKLWSTKNKNYLAATKRVEYDMPPRFIEKVDLSFKINESIINQDEAQATYNQMKQITKDFRIQAMTLYVQSLARENKLLTDEIKRIITGFPQDNDEGFDAEPGYAAFKHYHDLREKRLKLEAEQSIYFLVQERVEGETNEVITPTLDEYKLLKLGPRFIYNNPKTASRRRTTELATLKRKIEARFFEKKVSPGRPVEQFIAELDLVLQKLHNESITNQQHIRKDLINTSIQNLSNTIQLSQRQSGSFGFDIIKKKKNCGRLVKRLRHKLKLTNIIIRKSDKSKVFHLGKLEDYRKKSEEYMEKTKAYKCLEINNPLPDLIQRTNNYLLNLRLAKWITQKQYETLCINSNEVELAHLYYLPKAHKPGTPLRPIISGLKHPTVKISKFLDELLRPLFDKMALQSTVTSDFELVKQLQKWSKDNMRQETLFCTIDVMDLYTMVPQVEGVLALRKMLEYFKLKQVGGLKIETIIRLSRFVMQNNYFSYEGQYYHQIRGGAMGSPLTLTVANCYMFFYEQQIIKQINNSGGLYFRYIDDIFIVINWPIRHLMKQIDRWNKIDENIKLSENVGFMADFLDLHIENKDGQLFTTIFQKPSYEPYYLPFNSVHPIHMKKNIIFTMLLRALRYCSIFQEYLNEREKLRMALLLNRYPNKFIDKQFNNVLSKLNIQSLTCNNYVNCRQEVIDSPIKEKIPVDYEKTMFVHFTYCSSMRTFPIKFQALWNKYFGESPINDVLPALGTRNVKNLQRQLTHTR</sequence>
<organism evidence="6 7">
    <name type="scientific">Rotaria sordida</name>
    <dbReference type="NCBI Taxonomy" id="392033"/>
    <lineage>
        <taxon>Eukaryota</taxon>
        <taxon>Metazoa</taxon>
        <taxon>Spiralia</taxon>
        <taxon>Gnathifera</taxon>
        <taxon>Rotifera</taxon>
        <taxon>Eurotatoria</taxon>
        <taxon>Bdelloidea</taxon>
        <taxon>Philodinida</taxon>
        <taxon>Philodinidae</taxon>
        <taxon>Rotaria</taxon>
    </lineage>
</organism>
<feature type="compositionally biased region" description="Basic residues" evidence="1">
    <location>
        <begin position="376"/>
        <end position="391"/>
    </location>
</feature>
<feature type="region of interest" description="Disordered" evidence="1">
    <location>
        <begin position="346"/>
        <end position="411"/>
    </location>
</feature>
<evidence type="ECO:0000259" key="2">
    <source>
        <dbReference type="PROSITE" id="PS50878"/>
    </source>
</evidence>
<comment type="caution">
    <text evidence="6">The sequence shown here is derived from an EMBL/GenBank/DDBJ whole genome shotgun (WGS) entry which is preliminary data.</text>
</comment>
<feature type="region of interest" description="Disordered" evidence="1">
    <location>
        <begin position="658"/>
        <end position="688"/>
    </location>
</feature>
<feature type="compositionally biased region" description="Low complexity" evidence="1">
    <location>
        <begin position="460"/>
        <end position="482"/>
    </location>
</feature>
<gene>
    <name evidence="5" type="ORF">JXQ802_LOCUS47778</name>
    <name evidence="6" type="ORF">JXQ802_LOCUS47994</name>
    <name evidence="3" type="ORF">PYM288_LOCUS31854</name>
    <name evidence="4" type="ORF">PYM288_LOCUS32036</name>
</gene>
<dbReference type="InterPro" id="IPR000477">
    <property type="entry name" value="RT_dom"/>
</dbReference>
<evidence type="ECO:0000313" key="4">
    <source>
        <dbReference type="EMBL" id="CAF1343879.1"/>
    </source>
</evidence>
<dbReference type="PANTHER" id="PTHR21301">
    <property type="entry name" value="REVERSE TRANSCRIPTASE"/>
    <property type="match status" value="1"/>
</dbReference>
<dbReference type="Pfam" id="PF26215">
    <property type="entry name" value="HTH_animal"/>
    <property type="match status" value="1"/>
</dbReference>
<protein>
    <recommendedName>
        <fullName evidence="2">Reverse transcriptase domain-containing protein</fullName>
    </recommendedName>
</protein>
<name>A0A816APJ3_9BILA</name>
<dbReference type="EMBL" id="CAJNOH010003541">
    <property type="protein sequence ID" value="CAF1340235.1"/>
    <property type="molecule type" value="Genomic_DNA"/>
</dbReference>
<proteinExistence type="predicted"/>
<evidence type="ECO:0000313" key="3">
    <source>
        <dbReference type="EMBL" id="CAF1340235.1"/>
    </source>
</evidence>
<feature type="region of interest" description="Disordered" evidence="1">
    <location>
        <begin position="460"/>
        <end position="484"/>
    </location>
</feature>
<dbReference type="EMBL" id="CAJNOH010003645">
    <property type="protein sequence ID" value="CAF1343879.1"/>
    <property type="molecule type" value="Genomic_DNA"/>
</dbReference>
<feature type="compositionally biased region" description="Low complexity" evidence="1">
    <location>
        <begin position="363"/>
        <end position="375"/>
    </location>
</feature>
<dbReference type="EMBL" id="CAJNOL010004882">
    <property type="protein sequence ID" value="CAF1596294.1"/>
    <property type="molecule type" value="Genomic_DNA"/>
</dbReference>
<evidence type="ECO:0000313" key="5">
    <source>
        <dbReference type="EMBL" id="CAF1596294.1"/>
    </source>
</evidence>
<dbReference type="EMBL" id="CAJNOL010004998">
    <property type="protein sequence ID" value="CAF1598252.1"/>
    <property type="molecule type" value="Genomic_DNA"/>
</dbReference>
<evidence type="ECO:0000313" key="7">
    <source>
        <dbReference type="Proteomes" id="UP000663870"/>
    </source>
</evidence>
<evidence type="ECO:0000313" key="6">
    <source>
        <dbReference type="EMBL" id="CAF1598252.1"/>
    </source>
</evidence>
<feature type="compositionally biased region" description="Basic and acidic residues" evidence="1">
    <location>
        <begin position="658"/>
        <end position="669"/>
    </location>
</feature>
<dbReference type="PROSITE" id="PS50878">
    <property type="entry name" value="RT_POL"/>
    <property type="match status" value="1"/>
</dbReference>
<accession>A0A816APJ3</accession>
<feature type="compositionally biased region" description="Polar residues" evidence="1">
    <location>
        <begin position="670"/>
        <end position="688"/>
    </location>
</feature>
<feature type="domain" description="Reverse transcriptase" evidence="2">
    <location>
        <begin position="1107"/>
        <end position="1355"/>
    </location>
</feature>
<keyword evidence="7" id="KW-1185">Reference proteome</keyword>
<dbReference type="InterPro" id="IPR058912">
    <property type="entry name" value="HTH_animal"/>
</dbReference>
<evidence type="ECO:0000256" key="1">
    <source>
        <dbReference type="SAM" id="MobiDB-lite"/>
    </source>
</evidence>
<dbReference type="Proteomes" id="UP000663854">
    <property type="component" value="Unassembled WGS sequence"/>
</dbReference>
<dbReference type="Proteomes" id="UP000663870">
    <property type="component" value="Unassembled WGS sequence"/>
</dbReference>
<reference evidence="6" key="1">
    <citation type="submission" date="2021-02" db="EMBL/GenBank/DDBJ databases">
        <authorList>
            <person name="Nowell W R."/>
        </authorList>
    </citation>
    <scope>NUCLEOTIDE SEQUENCE</scope>
</reference>